<proteinExistence type="predicted"/>
<comment type="caution">
    <text evidence="1">The sequence shown here is derived from an EMBL/GenBank/DDBJ whole genome shotgun (WGS) entry which is preliminary data.</text>
</comment>
<organism evidence="1 2">
    <name type="scientific">Entomophthora muscae</name>
    <dbReference type="NCBI Taxonomy" id="34485"/>
    <lineage>
        <taxon>Eukaryota</taxon>
        <taxon>Fungi</taxon>
        <taxon>Fungi incertae sedis</taxon>
        <taxon>Zoopagomycota</taxon>
        <taxon>Entomophthoromycotina</taxon>
        <taxon>Entomophthoromycetes</taxon>
        <taxon>Entomophthorales</taxon>
        <taxon>Entomophthoraceae</taxon>
        <taxon>Entomophthora</taxon>
    </lineage>
</organism>
<evidence type="ECO:0000313" key="2">
    <source>
        <dbReference type="Proteomes" id="UP001165960"/>
    </source>
</evidence>
<evidence type="ECO:0000313" key="1">
    <source>
        <dbReference type="EMBL" id="KAJ9048015.1"/>
    </source>
</evidence>
<dbReference type="EMBL" id="QTSX02007707">
    <property type="protein sequence ID" value="KAJ9048015.1"/>
    <property type="molecule type" value="Genomic_DNA"/>
</dbReference>
<accession>A0ACC2RD71</accession>
<keyword evidence="2" id="KW-1185">Reference proteome</keyword>
<name>A0ACC2RD71_9FUNG</name>
<dbReference type="Proteomes" id="UP001165960">
    <property type="component" value="Unassembled WGS sequence"/>
</dbReference>
<reference evidence="1" key="1">
    <citation type="submission" date="2022-04" db="EMBL/GenBank/DDBJ databases">
        <title>Genome of the entomopathogenic fungus Entomophthora muscae.</title>
        <authorList>
            <person name="Elya C."/>
            <person name="Lovett B.R."/>
            <person name="Lee E."/>
            <person name="Macias A.M."/>
            <person name="Hajek A.E."/>
            <person name="De Bivort B.L."/>
            <person name="Kasson M.T."/>
            <person name="De Fine Licht H.H."/>
            <person name="Stajich J.E."/>
        </authorList>
    </citation>
    <scope>NUCLEOTIDE SEQUENCE</scope>
    <source>
        <strain evidence="1">Berkeley</strain>
    </source>
</reference>
<protein>
    <submittedName>
        <fullName evidence="1">Uncharacterized protein</fullName>
    </submittedName>
</protein>
<gene>
    <name evidence="1" type="ORF">DSO57_1039214</name>
</gene>
<sequence length="74" mass="8132">MDSELTQVDCEESLCPTERVIKAMSYLIPLDWSSHSAYAVGPLLPPNQASCSPLIPPSTIPCHEFYAPLLTDQL</sequence>